<dbReference type="AlphaFoldDB" id="A0ABD3MQW7"/>
<accession>A0ABD3MQW7</accession>
<feature type="compositionally biased region" description="Pro residues" evidence="1">
    <location>
        <begin position="25"/>
        <end position="35"/>
    </location>
</feature>
<feature type="region of interest" description="Disordered" evidence="1">
    <location>
        <begin position="1"/>
        <end position="82"/>
    </location>
</feature>
<proteinExistence type="predicted"/>
<gene>
    <name evidence="2" type="ORF">ACHAWO_001192</name>
</gene>
<feature type="region of interest" description="Disordered" evidence="1">
    <location>
        <begin position="352"/>
        <end position="379"/>
    </location>
</feature>
<feature type="region of interest" description="Disordered" evidence="1">
    <location>
        <begin position="472"/>
        <end position="522"/>
    </location>
</feature>
<comment type="caution">
    <text evidence="2">The sequence shown here is derived from an EMBL/GenBank/DDBJ whole genome shotgun (WGS) entry which is preliminary data.</text>
</comment>
<evidence type="ECO:0000313" key="2">
    <source>
        <dbReference type="EMBL" id="KAL3765251.1"/>
    </source>
</evidence>
<dbReference type="EMBL" id="JALLPJ020001405">
    <property type="protein sequence ID" value="KAL3765251.1"/>
    <property type="molecule type" value="Genomic_DNA"/>
</dbReference>
<dbReference type="Proteomes" id="UP001530400">
    <property type="component" value="Unassembled WGS sequence"/>
</dbReference>
<evidence type="ECO:0000313" key="3">
    <source>
        <dbReference type="Proteomes" id="UP001530400"/>
    </source>
</evidence>
<feature type="compositionally biased region" description="Polar residues" evidence="1">
    <location>
        <begin position="68"/>
        <end position="81"/>
    </location>
</feature>
<sequence>MTEDGGKKKTKPSLPNNNMRQQTPPSNPDQPPIQPAPSTASLSYSMDTDIFPPPPAYQLQRSERIEHSQTAGAGGSFTTTEDSIDHSLCSEMMDDYNSFQGYSYATADNTVAPECKKEIFTTDATETVQKMHKMLLRLLSEPSGFHEALEWEELVMRGVDDPAAYLREGRGPGKLQSTNGIKSFESEFDEDTECPTSPGDGASEQKQSENDEDSNNKTFKHSANEDFSNVLSGTSTAANKNDNKDTTEQDYTPLAHQIFASDAEVVLPQALTASQLFGIERVTGIELEAAAGIAGLSHLFLRWLALMPEGDHMNIIDPPGLTVMRIAGGRYRVTGAHRVVWRWMNSFSPASALMKPSTSEPRTDSNAGNDEGESRDTDFDFGDLVTMTIIDVFETDSDGKLLSYCPTFDNRAVHKTQEVTERIRKGASNLMERMDVVKKSPAGKSVNRAAGNFGKMAISVGSLVRTRIEEEIHKHQKSPKRNDGTEDEVVDSNLNNVPAMSTDEPSADNAPASKLPTRRMEV</sequence>
<keyword evidence="3" id="KW-1185">Reference proteome</keyword>
<evidence type="ECO:0000256" key="1">
    <source>
        <dbReference type="SAM" id="MobiDB-lite"/>
    </source>
</evidence>
<reference evidence="2 3" key="1">
    <citation type="submission" date="2024-10" db="EMBL/GenBank/DDBJ databases">
        <title>Updated reference genomes for cyclostephanoid diatoms.</title>
        <authorList>
            <person name="Roberts W.R."/>
            <person name="Alverson A.J."/>
        </authorList>
    </citation>
    <scope>NUCLEOTIDE SEQUENCE [LARGE SCALE GENOMIC DNA]</scope>
    <source>
        <strain evidence="2 3">AJA010-31</strain>
    </source>
</reference>
<feature type="region of interest" description="Disordered" evidence="1">
    <location>
        <begin position="186"/>
        <end position="248"/>
    </location>
</feature>
<feature type="compositionally biased region" description="Polar residues" evidence="1">
    <location>
        <begin position="225"/>
        <end position="240"/>
    </location>
</feature>
<organism evidence="2 3">
    <name type="scientific">Cyclotella atomus</name>
    <dbReference type="NCBI Taxonomy" id="382360"/>
    <lineage>
        <taxon>Eukaryota</taxon>
        <taxon>Sar</taxon>
        <taxon>Stramenopiles</taxon>
        <taxon>Ochrophyta</taxon>
        <taxon>Bacillariophyta</taxon>
        <taxon>Coscinodiscophyceae</taxon>
        <taxon>Thalassiosirophycidae</taxon>
        <taxon>Stephanodiscales</taxon>
        <taxon>Stephanodiscaceae</taxon>
        <taxon>Cyclotella</taxon>
    </lineage>
</organism>
<protein>
    <submittedName>
        <fullName evidence="2">Uncharacterized protein</fullName>
    </submittedName>
</protein>
<name>A0ABD3MQW7_9STRA</name>
<feature type="compositionally biased region" description="Polar residues" evidence="1">
    <location>
        <begin position="356"/>
        <end position="368"/>
    </location>
</feature>